<gene>
    <name evidence="2" type="ORF">SteCoe_26111</name>
</gene>
<feature type="signal peptide" evidence="1">
    <location>
        <begin position="1"/>
        <end position="16"/>
    </location>
</feature>
<dbReference type="EMBL" id="MPUH01000724">
    <property type="protein sequence ID" value="OMJ74858.1"/>
    <property type="molecule type" value="Genomic_DNA"/>
</dbReference>
<comment type="caution">
    <text evidence="2">The sequence shown here is derived from an EMBL/GenBank/DDBJ whole genome shotgun (WGS) entry which is preliminary data.</text>
</comment>
<dbReference type="Proteomes" id="UP000187209">
    <property type="component" value="Unassembled WGS sequence"/>
</dbReference>
<proteinExistence type="predicted"/>
<sequence length="142" mass="16051">MNYLVKLSALLVLVYSSSILDSESKATIGVPCTNSNAFVISSFNVNPWPPTAGQTSALNFTGVSQASMQIGTIGYSIQNQNQMWYNEYQNVDQYYPASQNATFTYTMKWPLFAGTYLFQMNMHSSPNTQVIYSCWSFFFDLY</sequence>
<evidence type="ECO:0000313" key="3">
    <source>
        <dbReference type="Proteomes" id="UP000187209"/>
    </source>
</evidence>
<accession>A0A1R2BDK0</accession>
<organism evidence="2 3">
    <name type="scientific">Stentor coeruleus</name>
    <dbReference type="NCBI Taxonomy" id="5963"/>
    <lineage>
        <taxon>Eukaryota</taxon>
        <taxon>Sar</taxon>
        <taxon>Alveolata</taxon>
        <taxon>Ciliophora</taxon>
        <taxon>Postciliodesmatophora</taxon>
        <taxon>Heterotrichea</taxon>
        <taxon>Heterotrichida</taxon>
        <taxon>Stentoridae</taxon>
        <taxon>Stentor</taxon>
    </lineage>
</organism>
<evidence type="ECO:0000256" key="1">
    <source>
        <dbReference type="SAM" id="SignalP"/>
    </source>
</evidence>
<dbReference type="AlphaFoldDB" id="A0A1R2BDK0"/>
<reference evidence="2 3" key="1">
    <citation type="submission" date="2016-11" db="EMBL/GenBank/DDBJ databases">
        <title>The macronuclear genome of Stentor coeruleus: a giant cell with tiny introns.</title>
        <authorList>
            <person name="Slabodnick M."/>
            <person name="Ruby J.G."/>
            <person name="Reiff S.B."/>
            <person name="Swart E.C."/>
            <person name="Gosai S."/>
            <person name="Prabakaran S."/>
            <person name="Witkowska E."/>
            <person name="Larue G.E."/>
            <person name="Fisher S."/>
            <person name="Freeman R.M."/>
            <person name="Gunawardena J."/>
            <person name="Chu W."/>
            <person name="Stover N.A."/>
            <person name="Gregory B.D."/>
            <person name="Nowacki M."/>
            <person name="Derisi J."/>
            <person name="Roy S.W."/>
            <person name="Marshall W.F."/>
            <person name="Sood P."/>
        </authorList>
    </citation>
    <scope>NUCLEOTIDE SEQUENCE [LARGE SCALE GENOMIC DNA]</scope>
    <source>
        <strain evidence="2">WM001</strain>
    </source>
</reference>
<feature type="chain" id="PRO_5012232682" evidence="1">
    <location>
        <begin position="17"/>
        <end position="142"/>
    </location>
</feature>
<evidence type="ECO:0000313" key="2">
    <source>
        <dbReference type="EMBL" id="OMJ74858.1"/>
    </source>
</evidence>
<protein>
    <submittedName>
        <fullName evidence="2">Uncharacterized protein</fullName>
    </submittedName>
</protein>
<keyword evidence="3" id="KW-1185">Reference proteome</keyword>
<name>A0A1R2BDK0_9CILI</name>
<keyword evidence="1" id="KW-0732">Signal</keyword>